<gene>
    <name evidence="2" type="ORF">PAHAL_7G068000</name>
</gene>
<evidence type="ECO:0000313" key="2">
    <source>
        <dbReference type="EMBL" id="PVH34930.1"/>
    </source>
</evidence>
<proteinExistence type="predicted"/>
<protein>
    <submittedName>
        <fullName evidence="2">Uncharacterized protein</fullName>
    </submittedName>
</protein>
<sequence>MRVRVSILTTGIKAVLSCSLNISCSSPSHASLCPQPGAGTPAVPTHPSSTAQTGSSSSEAASSPRSSPPLARHVRRTVSTLGRLERAAPVGGRARRGRGMRASGGRDRCDGGEGVKAGGGGTGSSKGGSGSSGGGGCSACGGSGAQGSMRQ</sequence>
<dbReference type="Proteomes" id="UP000243499">
    <property type="component" value="Chromosome 7"/>
</dbReference>
<dbReference type="Gramene" id="PVH34930">
    <property type="protein sequence ID" value="PVH34930"/>
    <property type="gene ID" value="PAHAL_7G068000"/>
</dbReference>
<dbReference type="EMBL" id="CM008052">
    <property type="protein sequence ID" value="PVH34930.1"/>
    <property type="molecule type" value="Genomic_DNA"/>
</dbReference>
<name>A0A2T8IBA7_9POAL</name>
<feature type="compositionally biased region" description="Gly residues" evidence="1">
    <location>
        <begin position="114"/>
        <end position="145"/>
    </location>
</feature>
<evidence type="ECO:0000256" key="1">
    <source>
        <dbReference type="SAM" id="MobiDB-lite"/>
    </source>
</evidence>
<accession>A0A2T8IBA7</accession>
<organism evidence="2">
    <name type="scientific">Panicum hallii</name>
    <dbReference type="NCBI Taxonomy" id="206008"/>
    <lineage>
        <taxon>Eukaryota</taxon>
        <taxon>Viridiplantae</taxon>
        <taxon>Streptophyta</taxon>
        <taxon>Embryophyta</taxon>
        <taxon>Tracheophyta</taxon>
        <taxon>Spermatophyta</taxon>
        <taxon>Magnoliopsida</taxon>
        <taxon>Liliopsida</taxon>
        <taxon>Poales</taxon>
        <taxon>Poaceae</taxon>
        <taxon>PACMAD clade</taxon>
        <taxon>Panicoideae</taxon>
        <taxon>Panicodae</taxon>
        <taxon>Paniceae</taxon>
        <taxon>Panicinae</taxon>
        <taxon>Panicum</taxon>
        <taxon>Panicum sect. Panicum</taxon>
    </lineage>
</organism>
<feature type="compositionally biased region" description="Basic and acidic residues" evidence="1">
    <location>
        <begin position="104"/>
        <end position="113"/>
    </location>
</feature>
<reference evidence="2" key="1">
    <citation type="submission" date="2018-04" db="EMBL/GenBank/DDBJ databases">
        <title>WGS assembly of Panicum hallii.</title>
        <authorList>
            <person name="Lovell J."/>
            <person name="Jenkins J."/>
            <person name="Lowry D."/>
            <person name="Mamidi S."/>
            <person name="Sreedasyam A."/>
            <person name="Weng X."/>
            <person name="Barry K."/>
            <person name="Bonette J."/>
            <person name="Campitelli B."/>
            <person name="Daum C."/>
            <person name="Gordon S."/>
            <person name="Gould B."/>
            <person name="Lipzen A."/>
            <person name="Macqueen A."/>
            <person name="Palacio-Mejia J."/>
            <person name="Plott C."/>
            <person name="Shakirov E."/>
            <person name="Shu S."/>
            <person name="Yoshinaga Y."/>
            <person name="Zane M."/>
            <person name="Rokhsar D."/>
            <person name="Grimwood J."/>
            <person name="Schmutz J."/>
            <person name="Juenger T."/>
        </authorList>
    </citation>
    <scope>NUCLEOTIDE SEQUENCE [LARGE SCALE GENOMIC DNA]</scope>
    <source>
        <strain evidence="2">FIL2</strain>
    </source>
</reference>
<feature type="region of interest" description="Disordered" evidence="1">
    <location>
        <begin position="29"/>
        <end position="151"/>
    </location>
</feature>
<feature type="compositionally biased region" description="Low complexity" evidence="1">
    <location>
        <begin position="47"/>
        <end position="71"/>
    </location>
</feature>
<dbReference type="AlphaFoldDB" id="A0A2T8IBA7"/>